<dbReference type="GO" id="GO:0031982">
    <property type="term" value="C:vesicle"/>
    <property type="evidence" value="ECO:0007669"/>
    <property type="project" value="TreeGrafter"/>
</dbReference>
<keyword evidence="6" id="KW-1185">Reference proteome</keyword>
<name>A0AAD2DQV7_9LAMI</name>
<evidence type="ECO:0000256" key="2">
    <source>
        <dbReference type="SAM" id="Coils"/>
    </source>
</evidence>
<feature type="compositionally biased region" description="Polar residues" evidence="3">
    <location>
        <begin position="241"/>
        <end position="251"/>
    </location>
</feature>
<feature type="region of interest" description="Disordered" evidence="3">
    <location>
        <begin position="968"/>
        <end position="1013"/>
    </location>
</feature>
<dbReference type="Proteomes" id="UP000834106">
    <property type="component" value="Chromosome 6"/>
</dbReference>
<feature type="region of interest" description="Disordered" evidence="3">
    <location>
        <begin position="505"/>
        <end position="543"/>
    </location>
</feature>
<feature type="compositionally biased region" description="Polar residues" evidence="3">
    <location>
        <begin position="323"/>
        <end position="352"/>
    </location>
</feature>
<dbReference type="PROSITE" id="PS50076">
    <property type="entry name" value="DNAJ_2"/>
    <property type="match status" value="1"/>
</dbReference>
<dbReference type="GO" id="GO:0072318">
    <property type="term" value="P:clathrin coat disassembly"/>
    <property type="evidence" value="ECO:0007669"/>
    <property type="project" value="TreeGrafter"/>
</dbReference>
<feature type="compositionally biased region" description="Basic and acidic residues" evidence="3">
    <location>
        <begin position="840"/>
        <end position="849"/>
    </location>
</feature>
<evidence type="ECO:0000256" key="1">
    <source>
        <dbReference type="ARBA" id="ARBA00023054"/>
    </source>
</evidence>
<feature type="region of interest" description="Disordered" evidence="3">
    <location>
        <begin position="1276"/>
        <end position="1353"/>
    </location>
</feature>
<proteinExistence type="predicted"/>
<dbReference type="EMBL" id="OU503041">
    <property type="protein sequence ID" value="CAI9763737.1"/>
    <property type="molecule type" value="Genomic_DNA"/>
</dbReference>
<dbReference type="GO" id="GO:0072583">
    <property type="term" value="P:clathrin-dependent endocytosis"/>
    <property type="evidence" value="ECO:0007669"/>
    <property type="project" value="TreeGrafter"/>
</dbReference>
<feature type="compositionally biased region" description="Polar residues" evidence="3">
    <location>
        <begin position="1033"/>
        <end position="1046"/>
    </location>
</feature>
<dbReference type="InterPro" id="IPR036869">
    <property type="entry name" value="J_dom_sf"/>
</dbReference>
<feature type="region of interest" description="Disordered" evidence="3">
    <location>
        <begin position="231"/>
        <end position="352"/>
    </location>
</feature>
<feature type="compositionally biased region" description="Basic and acidic residues" evidence="3">
    <location>
        <begin position="808"/>
        <end position="833"/>
    </location>
</feature>
<sequence length="1514" mass="168259">MESLSRPPHRRKHSTSTTNAFSSFSLKSPYDDVLLSSGGGGPGSVGTKLGMQDYDEIFSGSQRGSSIPVLDLSGLEERAGSGDFRSSKLNYSNIFGGFRDEDVAAPYEQLFAGGKTRKTSSDKPRTTANAAPLRESDRLNSSGKNEGLPVEEPDQSIDGTKQQFNMSFNKSGERSNDVSNGKMHIAQLHAVPGFTSFVDGTANLHKTEGNRPVPSLKREVSRAWSFSAEVEQNHGRKSEAHISNNQISNSAVKGESGSGLDESHVTDKLLNTENTDLKSQDSKIPPSSSFRPNLNEWKGPRPCSSSSKPSKAHASENIAGDPSSFQVLPPSSFQPNPNVQKGPSRTRSSSFGSKADALEKIAGDPLSPQVAGNPLSPQVPLTSTFQPNLIEQQEPRRTRSSSFGSKADASEKIAGDPSSLQALPPSSFQPDLIELKCPRRARSSSFGSKADASEKIDSNFSLPFFDEELDVNSVAAASAAALKKAVEQAQESIRIAKEIMERRRECFQDGSKPSPRGRLKVKKDKKEKGIVPEANTSEKNNATETYESLDPVLPALNEVDRKFASFPGLKEPTSNAGKIEEEKLQENVEASEEHAEARSSHGLETTAESRTVTLGFVQVNNSISSVHSMDKHVSDIEEMETVEKTLYRTEVVFDHTKGPANVAELGDLGSILDASQRVQELEEIVDEEYEHLRISKDDAGREEKRNIFAKNGKCTERFEGHQDIVNWGQPKLQKLVFDHPLNDTQNLPEKVKEHEEARRQEQMEKKVESVSKWKQNYHQPGKSYDEEIALMKEEPNLWFETEEKPKEALEKEINEREQKVFQEAGEVEKRLGGDNEPETDEKKPNHAYDGDEQGIPEEHEREVIEERHAETSEYEAAETRLMNENTCAEDQKIAASLKAEEMNSTLSGTGKNEDNHGICDLQEAVLEKDFDISSDAYGGGSSIVVTETQAACTVKLNDNSVDEIQQAVESDREKDGTLRVTETSSAIEKNEDEEPVEETFPHEDNEMLKTPSLLRSASEMNFVANKLHNAFETLSSDGNTENSSDTDASHDEKLQNDGDAFQTSDKIRNAAHEENANENDMQDFPEFHASGEKTTDLDITDVKVAVEQISESDEGFDSISSLEDIDDFSVHETQAFEENVEDEALSKEEDIDYLEMICNEVKCVEEPNEGVSSVPSEAKQNEESMETESVTETGQNIENNSEDRFSTMEDGDAKDSVHEVEKNECQQRIEAIKREREREKERIAVERAIREARERAFAEAKERAERAAVERAAAEARQRATAEAREKLEKASASAKQSANKATTESKLRTERAAVERATAEARERALEKAFSQKTPNEARTQAEKFSGASRNNALKHSYSSSDLEVFDGNNNESAQRCKARLERHQRIMERAAKALAEKNGRDLLAQKEQDERNRLAESLDADIKRWAAGKERNLRALLSTLQYILGPDSGWQPISLTEIITTPAVKKAYRKATLYVHPDKLQQKGASIQQKYICEKVFDLLKAAWNRFDSEER</sequence>
<feature type="compositionally biased region" description="Basic and acidic residues" evidence="3">
    <location>
        <begin position="231"/>
        <end position="240"/>
    </location>
</feature>
<feature type="region of interest" description="Disordered" evidence="3">
    <location>
        <begin position="808"/>
        <end position="884"/>
    </location>
</feature>
<feature type="region of interest" description="Disordered" evidence="3">
    <location>
        <begin position="112"/>
        <end position="178"/>
    </location>
</feature>
<feature type="compositionally biased region" description="Polar residues" evidence="3">
    <location>
        <begin position="534"/>
        <end position="543"/>
    </location>
</feature>
<keyword evidence="1 2" id="KW-0175">Coiled coil</keyword>
<feature type="compositionally biased region" description="Basic and acidic residues" evidence="3">
    <location>
        <begin position="1047"/>
        <end position="1056"/>
    </location>
</feature>
<dbReference type="SUPFAM" id="SSF46565">
    <property type="entry name" value="Chaperone J-domain"/>
    <property type="match status" value="1"/>
</dbReference>
<evidence type="ECO:0000313" key="6">
    <source>
        <dbReference type="Proteomes" id="UP000834106"/>
    </source>
</evidence>
<feature type="compositionally biased region" description="Low complexity" evidence="3">
    <location>
        <begin position="15"/>
        <end position="24"/>
    </location>
</feature>
<dbReference type="InterPro" id="IPR001623">
    <property type="entry name" value="DnaJ_domain"/>
</dbReference>
<feature type="domain" description="J" evidence="4">
    <location>
        <begin position="1450"/>
        <end position="1514"/>
    </location>
</feature>
<evidence type="ECO:0000256" key="3">
    <source>
        <dbReference type="SAM" id="MobiDB-lite"/>
    </source>
</evidence>
<accession>A0AAD2DQV7</accession>
<feature type="compositionally biased region" description="Basic and acidic residues" evidence="3">
    <location>
        <begin position="1065"/>
        <end position="1075"/>
    </location>
</feature>
<dbReference type="GO" id="GO:0005737">
    <property type="term" value="C:cytoplasm"/>
    <property type="evidence" value="ECO:0007669"/>
    <property type="project" value="TreeGrafter"/>
</dbReference>
<feature type="compositionally biased region" description="Basic and acidic residues" evidence="3">
    <location>
        <begin position="1276"/>
        <end position="1290"/>
    </location>
</feature>
<feature type="region of interest" description="Disordered" evidence="3">
    <location>
        <begin position="364"/>
        <end position="427"/>
    </location>
</feature>
<evidence type="ECO:0000259" key="4">
    <source>
        <dbReference type="PROSITE" id="PS50076"/>
    </source>
</evidence>
<feature type="compositionally biased region" description="Low complexity" evidence="3">
    <location>
        <begin position="1291"/>
        <end position="1302"/>
    </location>
</feature>
<feature type="coiled-coil region" evidence="2">
    <location>
        <begin position="1375"/>
        <end position="1402"/>
    </location>
</feature>
<dbReference type="GO" id="GO:0030276">
    <property type="term" value="F:clathrin binding"/>
    <property type="evidence" value="ECO:0007669"/>
    <property type="project" value="TreeGrafter"/>
</dbReference>
<feature type="region of interest" description="Disordered" evidence="3">
    <location>
        <begin position="1167"/>
        <end position="1223"/>
    </location>
</feature>
<organism evidence="5 6">
    <name type="scientific">Fraxinus pennsylvanica</name>
    <dbReference type="NCBI Taxonomy" id="56036"/>
    <lineage>
        <taxon>Eukaryota</taxon>
        <taxon>Viridiplantae</taxon>
        <taxon>Streptophyta</taxon>
        <taxon>Embryophyta</taxon>
        <taxon>Tracheophyta</taxon>
        <taxon>Spermatophyta</taxon>
        <taxon>Magnoliopsida</taxon>
        <taxon>eudicotyledons</taxon>
        <taxon>Gunneridae</taxon>
        <taxon>Pentapetalae</taxon>
        <taxon>asterids</taxon>
        <taxon>lamiids</taxon>
        <taxon>Lamiales</taxon>
        <taxon>Oleaceae</taxon>
        <taxon>Oleeae</taxon>
        <taxon>Fraxinus</taxon>
    </lineage>
</organism>
<reference evidence="5" key="1">
    <citation type="submission" date="2023-05" db="EMBL/GenBank/DDBJ databases">
        <authorList>
            <person name="Huff M."/>
        </authorList>
    </citation>
    <scope>NUCLEOTIDE SEQUENCE</scope>
</reference>
<feature type="compositionally biased region" description="Basic and acidic residues" evidence="3">
    <location>
        <begin position="1085"/>
        <end position="1096"/>
    </location>
</feature>
<feature type="compositionally biased region" description="Polar residues" evidence="3">
    <location>
        <begin position="157"/>
        <end position="170"/>
    </location>
</feature>
<gene>
    <name evidence="5" type="ORF">FPE_LOCUS11167</name>
</gene>
<evidence type="ECO:0000313" key="5">
    <source>
        <dbReference type="EMBL" id="CAI9763737.1"/>
    </source>
</evidence>
<dbReference type="PANTHER" id="PTHR23172">
    <property type="entry name" value="AUXILIN/CYCLIN G-ASSOCIATED KINASE-RELATED"/>
    <property type="match status" value="1"/>
</dbReference>
<feature type="compositionally biased region" description="Basic and acidic residues" evidence="3">
    <location>
        <begin position="856"/>
        <end position="871"/>
    </location>
</feature>
<feature type="compositionally biased region" description="Basic and acidic residues" evidence="3">
    <location>
        <begin position="1304"/>
        <end position="1328"/>
    </location>
</feature>
<feature type="region of interest" description="Disordered" evidence="3">
    <location>
        <begin position="1033"/>
        <end position="1096"/>
    </location>
</feature>
<protein>
    <recommendedName>
        <fullName evidence="4">J domain-containing protein</fullName>
    </recommendedName>
</protein>
<feature type="compositionally biased region" description="Polar residues" evidence="3">
    <location>
        <begin position="375"/>
        <end position="391"/>
    </location>
</feature>
<feature type="region of interest" description="Disordered" evidence="3">
    <location>
        <begin position="1"/>
        <end position="24"/>
    </location>
</feature>
<dbReference type="FunFam" id="1.10.287.110:FF:000009">
    <property type="entry name" value="Auxilin-related protein 1"/>
    <property type="match status" value="1"/>
</dbReference>
<dbReference type="Gene3D" id="1.10.287.110">
    <property type="entry name" value="DnaJ domain"/>
    <property type="match status" value="1"/>
</dbReference>
<feature type="compositionally biased region" description="Basic and acidic residues" evidence="3">
    <location>
        <begin position="1201"/>
        <end position="1223"/>
    </location>
</feature>
<dbReference type="PANTHER" id="PTHR23172:SF87">
    <property type="entry name" value="CHAPERONE DNAJ-DOMAIN SUPERFAMILY PROTEIN"/>
    <property type="match status" value="1"/>
</dbReference>
<feature type="compositionally biased region" description="Polar residues" evidence="3">
    <location>
        <begin position="418"/>
        <end position="427"/>
    </location>
</feature>